<dbReference type="Proteomes" id="UP000004671">
    <property type="component" value="Chromosome"/>
</dbReference>
<dbReference type="PROSITE" id="PS50112">
    <property type="entry name" value="PAS"/>
    <property type="match status" value="2"/>
</dbReference>
<evidence type="ECO:0000256" key="5">
    <source>
        <dbReference type="ARBA" id="ARBA00022777"/>
    </source>
</evidence>
<dbReference type="CDD" id="cd00082">
    <property type="entry name" value="HisKA"/>
    <property type="match status" value="1"/>
</dbReference>
<evidence type="ECO:0000256" key="1">
    <source>
        <dbReference type="ARBA" id="ARBA00000085"/>
    </source>
</evidence>
<dbReference type="InterPro" id="IPR036890">
    <property type="entry name" value="HATPase_C_sf"/>
</dbReference>
<dbReference type="Gene3D" id="3.30.565.10">
    <property type="entry name" value="Histidine kinase-like ATPase, C-terminal domain"/>
    <property type="match status" value="1"/>
</dbReference>
<comment type="catalytic activity">
    <reaction evidence="1">
        <text>ATP + protein L-histidine = ADP + protein N-phospho-L-histidine.</text>
        <dbReference type="EC" id="2.7.13.3"/>
    </reaction>
</comment>
<dbReference type="InterPro" id="IPR004358">
    <property type="entry name" value="Sig_transdc_His_kin-like_C"/>
</dbReference>
<dbReference type="EC" id="2.7.13.3" evidence="2"/>
<evidence type="ECO:0000256" key="4">
    <source>
        <dbReference type="ARBA" id="ARBA00022679"/>
    </source>
</evidence>
<dbReference type="SMART" id="SM00387">
    <property type="entry name" value="HATPase_c"/>
    <property type="match status" value="1"/>
</dbReference>
<keyword evidence="5 10" id="KW-0418">Kinase</keyword>
<dbReference type="STRING" id="880073.Cabys_546"/>
<dbReference type="Pfam" id="PF08447">
    <property type="entry name" value="PAS_3"/>
    <property type="match status" value="2"/>
</dbReference>
<dbReference type="EMBL" id="CP018099">
    <property type="protein sequence ID" value="APF17297.1"/>
    <property type="molecule type" value="Genomic_DNA"/>
</dbReference>
<dbReference type="InterPro" id="IPR000700">
    <property type="entry name" value="PAS-assoc_C"/>
</dbReference>
<dbReference type="PANTHER" id="PTHR43304:SF1">
    <property type="entry name" value="PAC DOMAIN-CONTAINING PROTEIN"/>
    <property type="match status" value="1"/>
</dbReference>
<dbReference type="PROSITE" id="PS50113">
    <property type="entry name" value="PAC"/>
    <property type="match status" value="1"/>
</dbReference>
<dbReference type="NCBIfam" id="TIGR00229">
    <property type="entry name" value="sensory_box"/>
    <property type="match status" value="1"/>
</dbReference>
<dbReference type="CDD" id="cd00130">
    <property type="entry name" value="PAS"/>
    <property type="match status" value="1"/>
</dbReference>
<evidence type="ECO:0000256" key="2">
    <source>
        <dbReference type="ARBA" id="ARBA00012438"/>
    </source>
</evidence>
<name>H1XSY9_CALAY</name>
<dbReference type="PROSITE" id="PS50109">
    <property type="entry name" value="HIS_KIN"/>
    <property type="match status" value="1"/>
</dbReference>
<dbReference type="eggNOG" id="COG4251">
    <property type="taxonomic scope" value="Bacteria"/>
</dbReference>
<dbReference type="GO" id="GO:0000155">
    <property type="term" value="F:phosphorelay sensor kinase activity"/>
    <property type="evidence" value="ECO:0007669"/>
    <property type="project" value="InterPro"/>
</dbReference>
<dbReference type="Gene3D" id="3.30.450.20">
    <property type="entry name" value="PAS domain"/>
    <property type="match status" value="2"/>
</dbReference>
<dbReference type="PANTHER" id="PTHR43304">
    <property type="entry name" value="PHYTOCHROME-LIKE PROTEIN CPH1"/>
    <property type="match status" value="1"/>
</dbReference>
<dbReference type="InterPro" id="IPR036097">
    <property type="entry name" value="HisK_dim/P_sf"/>
</dbReference>
<dbReference type="InterPro" id="IPR000014">
    <property type="entry name" value="PAS"/>
</dbReference>
<feature type="domain" description="Histidine kinase" evidence="6">
    <location>
        <begin position="298"/>
        <end position="515"/>
    </location>
</feature>
<evidence type="ECO:0000313" key="10">
    <source>
        <dbReference type="EMBL" id="EHO41418.1"/>
    </source>
</evidence>
<dbReference type="PRINTS" id="PR00344">
    <property type="entry name" value="BCTRLSENSOR"/>
</dbReference>
<feature type="domain" description="PAS" evidence="7">
    <location>
        <begin position="155"/>
        <end position="225"/>
    </location>
</feature>
<dbReference type="InterPro" id="IPR052162">
    <property type="entry name" value="Sensor_kinase/Photoreceptor"/>
</dbReference>
<gene>
    <name evidence="9" type="ORF">Cabys_546</name>
    <name evidence="10" type="ORF">Calab_1802</name>
</gene>
<dbReference type="Pfam" id="PF00512">
    <property type="entry name" value="HisKA"/>
    <property type="match status" value="1"/>
</dbReference>
<dbReference type="InterPro" id="IPR003594">
    <property type="entry name" value="HATPase_dom"/>
</dbReference>
<proteinExistence type="predicted"/>
<evidence type="ECO:0000259" key="6">
    <source>
        <dbReference type="PROSITE" id="PS50109"/>
    </source>
</evidence>
<protein>
    <recommendedName>
        <fullName evidence="2">histidine kinase</fullName>
        <ecNumber evidence="2">2.7.13.3</ecNumber>
    </recommendedName>
</protein>
<dbReference type="SMART" id="SM00086">
    <property type="entry name" value="PAC"/>
    <property type="match status" value="2"/>
</dbReference>
<dbReference type="SMART" id="SM00091">
    <property type="entry name" value="PAS"/>
    <property type="match status" value="2"/>
</dbReference>
<evidence type="ECO:0000313" key="11">
    <source>
        <dbReference type="Proteomes" id="UP000004671"/>
    </source>
</evidence>
<reference evidence="9 12" key="2">
    <citation type="submission" date="2016-11" db="EMBL/GenBank/DDBJ databases">
        <title>Genomic analysis of Caldithrix abyssi and proposal of a novel bacterial phylum Caldithrichaeota.</title>
        <authorList>
            <person name="Kublanov I."/>
            <person name="Sigalova O."/>
            <person name="Gavrilov S."/>
            <person name="Lebedinsky A."/>
            <person name="Ivanova N."/>
            <person name="Daum C."/>
            <person name="Reddy T."/>
            <person name="Klenk H.P."/>
            <person name="Goker M."/>
            <person name="Reva O."/>
            <person name="Miroshnichenko M."/>
            <person name="Kyprides N."/>
            <person name="Woyke T."/>
            <person name="Gelfand M."/>
        </authorList>
    </citation>
    <scope>NUCLEOTIDE SEQUENCE [LARGE SCALE GENOMIC DNA]</scope>
    <source>
        <strain evidence="9 12">LF13</strain>
    </source>
</reference>
<dbReference type="SUPFAM" id="SSF55874">
    <property type="entry name" value="ATPase domain of HSP90 chaperone/DNA topoisomerase II/histidine kinase"/>
    <property type="match status" value="1"/>
</dbReference>
<feature type="domain" description="PAC" evidence="8">
    <location>
        <begin position="228"/>
        <end position="280"/>
    </location>
</feature>
<dbReference type="EMBL" id="CM001402">
    <property type="protein sequence ID" value="EHO41418.1"/>
    <property type="molecule type" value="Genomic_DNA"/>
</dbReference>
<evidence type="ECO:0000313" key="12">
    <source>
        <dbReference type="Proteomes" id="UP000183868"/>
    </source>
</evidence>
<dbReference type="PaxDb" id="880073-Calab_1802"/>
<feature type="domain" description="PAS" evidence="7">
    <location>
        <begin position="50"/>
        <end position="101"/>
    </location>
</feature>
<evidence type="ECO:0000256" key="3">
    <source>
        <dbReference type="ARBA" id="ARBA00022553"/>
    </source>
</evidence>
<keyword evidence="11" id="KW-1185">Reference proteome</keyword>
<dbReference type="FunFam" id="3.30.450.20:FF:000099">
    <property type="entry name" value="Sensory box sensor histidine kinase"/>
    <property type="match status" value="1"/>
</dbReference>
<dbReference type="HOGENOM" id="CLU_000445_114_71_0"/>
<dbReference type="InterPro" id="IPR013655">
    <property type="entry name" value="PAS_fold_3"/>
</dbReference>
<evidence type="ECO:0000313" key="9">
    <source>
        <dbReference type="EMBL" id="APF17297.1"/>
    </source>
</evidence>
<evidence type="ECO:0000259" key="7">
    <source>
        <dbReference type="PROSITE" id="PS50112"/>
    </source>
</evidence>
<dbReference type="Pfam" id="PF02518">
    <property type="entry name" value="HATPase_c"/>
    <property type="match status" value="1"/>
</dbReference>
<dbReference type="Gene3D" id="1.10.287.130">
    <property type="match status" value="1"/>
</dbReference>
<dbReference type="SMART" id="SM00388">
    <property type="entry name" value="HisKA"/>
    <property type="match status" value="1"/>
</dbReference>
<dbReference type="InterPro" id="IPR001610">
    <property type="entry name" value="PAC"/>
</dbReference>
<keyword evidence="3" id="KW-0597">Phosphoprotein</keyword>
<accession>H1XSY9</accession>
<reference evidence="10 11" key="1">
    <citation type="submission" date="2011-09" db="EMBL/GenBank/DDBJ databases">
        <title>The permanent draft genome of Caldithrix abyssi DSM 13497.</title>
        <authorList>
            <consortium name="US DOE Joint Genome Institute (JGI-PGF)"/>
            <person name="Lucas S."/>
            <person name="Han J."/>
            <person name="Lapidus A."/>
            <person name="Bruce D."/>
            <person name="Goodwin L."/>
            <person name="Pitluck S."/>
            <person name="Peters L."/>
            <person name="Kyrpides N."/>
            <person name="Mavromatis K."/>
            <person name="Ivanova N."/>
            <person name="Mikhailova N."/>
            <person name="Chertkov O."/>
            <person name="Detter J.C."/>
            <person name="Tapia R."/>
            <person name="Han C."/>
            <person name="Land M."/>
            <person name="Hauser L."/>
            <person name="Markowitz V."/>
            <person name="Cheng J.-F."/>
            <person name="Hugenholtz P."/>
            <person name="Woyke T."/>
            <person name="Wu D."/>
            <person name="Spring S."/>
            <person name="Brambilla E."/>
            <person name="Klenk H.-P."/>
            <person name="Eisen J.A."/>
        </authorList>
    </citation>
    <scope>NUCLEOTIDE SEQUENCE [LARGE SCALE GENOMIC DNA]</scope>
    <source>
        <strain evidence="10 11">DSM 13497</strain>
    </source>
</reference>
<dbReference type="InterPro" id="IPR035965">
    <property type="entry name" value="PAS-like_dom_sf"/>
</dbReference>
<dbReference type="InterPro" id="IPR003661">
    <property type="entry name" value="HisK_dim/P_dom"/>
</dbReference>
<dbReference type="KEGG" id="caby:Cabys_546"/>
<dbReference type="InterPro" id="IPR005467">
    <property type="entry name" value="His_kinase_dom"/>
</dbReference>
<keyword evidence="4" id="KW-0808">Transferase</keyword>
<dbReference type="AlphaFoldDB" id="H1XSY9"/>
<dbReference type="SUPFAM" id="SSF47384">
    <property type="entry name" value="Homodimeric domain of signal transducing histidine kinase"/>
    <property type="match status" value="1"/>
</dbReference>
<sequence length="520" mass="61078">MINENTSLSEIDVIKNEEQLLTFIPKSVLGSLFKNFSITFYMLKPDKQYGYRFLYMGKSVERLLGFKPMDFVSDAGLWLRLIHDHDRPFLLKNGRRHLEHKYQKLTYRMKNCESKYRWLRDELHPVFKDGKLDYFVGLWVDVSDEKSFEELSKENMTRFQTLIAASGQIIWSTDASGRVVEDVPGWRAFTGQSLEQVKGEGWLSSIHPEDLSNVQKAWNHALATKTDFKGEFRIRRHDGVYRWFIVRAVPVRNEEVDVHGWIGACADITEQVEREELLENYAARLEQSNRDLQEFAYIASHDLQEPARKILAFGDRLFAKYKNRLDEQGVDYLKRMMNASKRMQNLINSLLTLSRVETRGKPFERIDLSRVVDEVISDLELNIKQVEGQINTEKLPAIEADETQIYQLFENLIRNALKFHRKDVNPRIKVYWSKKRSNNHRVTIVVEDNGIGIETQYADRIFKPFQRLHARDEYEGSGMGLAICRRIVERHHGKIYFESELNKGTKFFVELPVKQKKEKI</sequence>
<dbReference type="FunFam" id="3.30.565.10:FF:000006">
    <property type="entry name" value="Sensor histidine kinase WalK"/>
    <property type="match status" value="1"/>
</dbReference>
<evidence type="ECO:0000259" key="8">
    <source>
        <dbReference type="PROSITE" id="PS50113"/>
    </source>
</evidence>
<organism evidence="10 11">
    <name type="scientific">Caldithrix abyssi DSM 13497</name>
    <dbReference type="NCBI Taxonomy" id="880073"/>
    <lineage>
        <taxon>Bacteria</taxon>
        <taxon>Pseudomonadati</taxon>
        <taxon>Calditrichota</taxon>
        <taxon>Calditrichia</taxon>
        <taxon>Calditrichales</taxon>
        <taxon>Calditrichaceae</taxon>
        <taxon>Caldithrix</taxon>
    </lineage>
</organism>
<dbReference type="SUPFAM" id="SSF55785">
    <property type="entry name" value="PYP-like sensor domain (PAS domain)"/>
    <property type="match status" value="2"/>
</dbReference>
<dbReference type="Proteomes" id="UP000183868">
    <property type="component" value="Chromosome"/>
</dbReference>